<evidence type="ECO:0000259" key="1">
    <source>
        <dbReference type="Pfam" id="PF00590"/>
    </source>
</evidence>
<feature type="domain" description="Tetrapyrrole methylase" evidence="1">
    <location>
        <begin position="39"/>
        <end position="135"/>
    </location>
</feature>
<dbReference type="Proteomes" id="UP000663827">
    <property type="component" value="Unassembled WGS sequence"/>
</dbReference>
<dbReference type="GO" id="GO:0008168">
    <property type="term" value="F:methyltransferase activity"/>
    <property type="evidence" value="ECO:0007669"/>
    <property type="project" value="InterPro"/>
</dbReference>
<evidence type="ECO:0000313" key="2">
    <source>
        <dbReference type="EMBL" id="CAE6534975.1"/>
    </source>
</evidence>
<comment type="caution">
    <text evidence="3">The sequence shown here is derived from an EMBL/GenBank/DDBJ whole genome shotgun (WGS) entry which is preliminary data.</text>
</comment>
<reference evidence="3" key="1">
    <citation type="submission" date="2021-01" db="EMBL/GenBank/DDBJ databases">
        <authorList>
            <person name="Kaushik A."/>
        </authorList>
    </citation>
    <scope>NUCLEOTIDE SEQUENCE</scope>
    <source>
        <strain evidence="3">AG5</strain>
        <strain evidence="2">Type strain: AG8-Rh-89/</strain>
    </source>
</reference>
<dbReference type="AlphaFoldDB" id="A0A8H3E9C5"/>
<dbReference type="EMBL" id="CAJMWZ010007258">
    <property type="protein sequence ID" value="CAE6534975.1"/>
    <property type="molecule type" value="Genomic_DNA"/>
</dbReference>
<evidence type="ECO:0000313" key="4">
    <source>
        <dbReference type="Proteomes" id="UP000663827"/>
    </source>
</evidence>
<dbReference type="Pfam" id="PF00590">
    <property type="entry name" value="TP_methylase"/>
    <property type="match status" value="1"/>
</dbReference>
<name>A0A8H3E9C5_9AGAM</name>
<organism evidence="3 4">
    <name type="scientific">Rhizoctonia solani</name>
    <dbReference type="NCBI Taxonomy" id="456999"/>
    <lineage>
        <taxon>Eukaryota</taxon>
        <taxon>Fungi</taxon>
        <taxon>Dikarya</taxon>
        <taxon>Basidiomycota</taxon>
        <taxon>Agaricomycotina</taxon>
        <taxon>Agaricomycetes</taxon>
        <taxon>Cantharellales</taxon>
        <taxon>Ceratobasidiaceae</taxon>
        <taxon>Rhizoctonia</taxon>
    </lineage>
</organism>
<sequence>MGHPPAGPGSLTIAGSGVSDRVHYLVPDPATQAYIRQRYLCTNDLAKYYRENQSRYKSYIDMSEVILRDVRAGYKVVAIINGHPGSTASPAHRALEIARWESYQVQMLPAISPQDCMIADLGIDPSMYGCMISEAAELLAHERSLNTLVHNIILNIGGIGERPLMSTLHYLD</sequence>
<dbReference type="InterPro" id="IPR000878">
    <property type="entry name" value="4pyrrol_Mease"/>
</dbReference>
<gene>
    <name evidence="3" type="ORF">RDB_LOCUS121832</name>
    <name evidence="2" type="ORF">RDB_LOCUS138401</name>
</gene>
<dbReference type="InterPro" id="IPR035996">
    <property type="entry name" value="4pyrrol_Methylase_sf"/>
</dbReference>
<accession>A0A8H3E9C5</accession>
<protein>
    <recommendedName>
        <fullName evidence="1">Tetrapyrrole methylase domain-containing protein</fullName>
    </recommendedName>
</protein>
<proteinExistence type="predicted"/>
<dbReference type="Proteomes" id="UP000663850">
    <property type="component" value="Unassembled WGS sequence"/>
</dbReference>
<dbReference type="EMBL" id="CAJNJQ010002811">
    <property type="protein sequence ID" value="CAE7185546.1"/>
    <property type="molecule type" value="Genomic_DNA"/>
</dbReference>
<evidence type="ECO:0000313" key="3">
    <source>
        <dbReference type="EMBL" id="CAE7185546.1"/>
    </source>
</evidence>
<dbReference type="SUPFAM" id="SSF53790">
    <property type="entry name" value="Tetrapyrrole methylase"/>
    <property type="match status" value="1"/>
</dbReference>